<feature type="region of interest" description="Disordered" evidence="1">
    <location>
        <begin position="136"/>
        <end position="157"/>
    </location>
</feature>
<evidence type="ECO:0000313" key="3">
    <source>
        <dbReference type="Proteomes" id="UP000324800"/>
    </source>
</evidence>
<dbReference type="SUPFAM" id="SSF103657">
    <property type="entry name" value="BAR/IMD domain-like"/>
    <property type="match status" value="1"/>
</dbReference>
<reference evidence="2 3" key="1">
    <citation type="submission" date="2019-03" db="EMBL/GenBank/DDBJ databases">
        <title>Single cell metagenomics reveals metabolic interactions within the superorganism composed of flagellate Streblomastix strix and complex community of Bacteroidetes bacteria on its surface.</title>
        <authorList>
            <person name="Treitli S.C."/>
            <person name="Kolisko M."/>
            <person name="Husnik F."/>
            <person name="Keeling P."/>
            <person name="Hampl V."/>
        </authorList>
    </citation>
    <scope>NUCLEOTIDE SEQUENCE [LARGE SCALE GENOMIC DNA]</scope>
    <source>
        <strain evidence="2">ST1C</strain>
    </source>
</reference>
<dbReference type="EMBL" id="SNRW01001554">
    <property type="protein sequence ID" value="KAA6395954.1"/>
    <property type="molecule type" value="Genomic_DNA"/>
</dbReference>
<name>A0A5J4WLV2_9EUKA</name>
<evidence type="ECO:0008006" key="4">
    <source>
        <dbReference type="Google" id="ProtNLM"/>
    </source>
</evidence>
<feature type="region of interest" description="Disordered" evidence="1">
    <location>
        <begin position="235"/>
        <end position="268"/>
    </location>
</feature>
<dbReference type="AlphaFoldDB" id="A0A5J4WLV2"/>
<evidence type="ECO:0000256" key="1">
    <source>
        <dbReference type="SAM" id="MobiDB-lite"/>
    </source>
</evidence>
<evidence type="ECO:0000313" key="2">
    <source>
        <dbReference type="EMBL" id="KAA6395954.1"/>
    </source>
</evidence>
<feature type="compositionally biased region" description="Basic and acidic residues" evidence="1">
    <location>
        <begin position="139"/>
        <end position="151"/>
    </location>
</feature>
<comment type="caution">
    <text evidence="2">The sequence shown here is derived from an EMBL/GenBank/DDBJ whole genome shotgun (WGS) entry which is preliminary data.</text>
</comment>
<dbReference type="Proteomes" id="UP000324800">
    <property type="component" value="Unassembled WGS sequence"/>
</dbReference>
<sequence>MFEKFKTKATNFGQKALVKMGQAEEFKEDEDFQKRVTNFKETRLEYQDLLIVGKKMIEAEQAALAARTAYFDRVLLLASKQPAVDPRVTQYMQALKSYEQYQDDLIKAQAKDIVDGVDDFQKLLIEPTRVKKNSLSDLRTSRDAAERDKVSKANTDAVKAQKAANEWKRIDDQYQADRADLLANLDFIEAKKNHDLLLFTSQFFEQQYTMHATTYSDMARTEPEVQQAIQTLPALPARPGKDNTVTAPPAGPAPTGAEIAKPSAPPTE</sequence>
<accession>A0A5J4WLV2</accession>
<organism evidence="2 3">
    <name type="scientific">Streblomastix strix</name>
    <dbReference type="NCBI Taxonomy" id="222440"/>
    <lineage>
        <taxon>Eukaryota</taxon>
        <taxon>Metamonada</taxon>
        <taxon>Preaxostyla</taxon>
        <taxon>Oxymonadida</taxon>
        <taxon>Streblomastigidae</taxon>
        <taxon>Streblomastix</taxon>
    </lineage>
</organism>
<protein>
    <recommendedName>
        <fullName evidence="4">BAR domain-containing protein</fullName>
    </recommendedName>
</protein>
<dbReference type="Gene3D" id="1.20.1270.60">
    <property type="entry name" value="Arfaptin homology (AH) domain/BAR domain"/>
    <property type="match status" value="1"/>
</dbReference>
<gene>
    <name evidence="2" type="ORF">EZS28_008525</name>
</gene>
<dbReference type="InterPro" id="IPR027267">
    <property type="entry name" value="AH/BAR_dom_sf"/>
</dbReference>
<proteinExistence type="predicted"/>